<dbReference type="AlphaFoldDB" id="A0A1F5Z0J3"/>
<keyword evidence="5" id="KW-1133">Transmembrane helix</keyword>
<dbReference type="Pfam" id="PF02646">
    <property type="entry name" value="RmuC"/>
    <property type="match status" value="1"/>
</dbReference>
<name>A0A1F5Z0J3_9BACT</name>
<dbReference type="PANTHER" id="PTHR30563:SF0">
    <property type="entry name" value="DNA RECOMBINATION PROTEIN RMUC"/>
    <property type="match status" value="1"/>
</dbReference>
<evidence type="ECO:0000313" key="6">
    <source>
        <dbReference type="EMBL" id="OGG05863.1"/>
    </source>
</evidence>
<reference evidence="6 7" key="1">
    <citation type="journal article" date="2016" name="Nat. Commun.">
        <title>Thousands of microbial genomes shed light on interconnected biogeochemical processes in an aquifer system.</title>
        <authorList>
            <person name="Anantharaman K."/>
            <person name="Brown C.T."/>
            <person name="Hug L.A."/>
            <person name="Sharon I."/>
            <person name="Castelle C.J."/>
            <person name="Probst A.J."/>
            <person name="Thomas B.C."/>
            <person name="Singh A."/>
            <person name="Wilkins M.J."/>
            <person name="Karaoz U."/>
            <person name="Brodie E.L."/>
            <person name="Williams K.H."/>
            <person name="Hubbard S.S."/>
            <person name="Banfield J.F."/>
        </authorList>
    </citation>
    <scope>NUCLEOTIDE SEQUENCE [LARGE SCALE GENOMIC DNA]</scope>
</reference>
<dbReference type="STRING" id="1798377.A2872_02585"/>
<keyword evidence="3" id="KW-0175">Coiled coil</keyword>
<gene>
    <name evidence="6" type="ORF">A2872_02585</name>
</gene>
<proteinExistence type="inferred from homology"/>
<accession>A0A1F5Z0J3</accession>
<comment type="similarity">
    <text evidence="2">Belongs to the RmuC family.</text>
</comment>
<dbReference type="Proteomes" id="UP000178681">
    <property type="component" value="Unassembled WGS sequence"/>
</dbReference>
<evidence type="ECO:0000256" key="5">
    <source>
        <dbReference type="SAM" id="Phobius"/>
    </source>
</evidence>
<comment type="caution">
    <text evidence="6">The sequence shown here is derived from an EMBL/GenBank/DDBJ whole genome shotgun (WGS) entry which is preliminary data.</text>
</comment>
<dbReference type="InterPro" id="IPR003798">
    <property type="entry name" value="DNA_recombination_RmuC"/>
</dbReference>
<comment type="function">
    <text evidence="1">Involved in DNA recombination.</text>
</comment>
<evidence type="ECO:0000256" key="1">
    <source>
        <dbReference type="ARBA" id="ARBA00003416"/>
    </source>
</evidence>
<protein>
    <recommendedName>
        <fullName evidence="8">DNA recombination protein RmuC</fullName>
    </recommendedName>
</protein>
<sequence>MDLIIILGSLIIGFICLFLYLERKFTPKSDTTLLEWLKSMDKRLDLQTQKILESQKTIGEMSEIGKSMKDLQNFLASPKLRGGLGEQVLAQLLEQSLPRANYGLQYAFRSGAKVDAVIKTSSGIIPIDSKFSMENFKKMHEDESFKKDFQRDIKSRVDEIADKYILTDEGTVDFALMYVPSEAVYYDIVNSDLVDYAYKRRVMPVSPSTFYAFLRSVLLSFEGQKIASEIKNIQASLRAIHTETGKFAEILQTLQTHINNTYNTMSRAASQFLSLSSKVENVQKIGDKEENLIEETRKV</sequence>
<organism evidence="6 7">
    <name type="scientific">Candidatus Gottesmanbacteria bacterium RIFCSPHIGHO2_01_FULL_42_12</name>
    <dbReference type="NCBI Taxonomy" id="1798377"/>
    <lineage>
        <taxon>Bacteria</taxon>
        <taxon>Candidatus Gottesmaniibacteriota</taxon>
    </lineage>
</organism>
<dbReference type="GO" id="GO:0006310">
    <property type="term" value="P:DNA recombination"/>
    <property type="evidence" value="ECO:0007669"/>
    <property type="project" value="UniProtKB-KW"/>
</dbReference>
<evidence type="ECO:0000256" key="3">
    <source>
        <dbReference type="ARBA" id="ARBA00023054"/>
    </source>
</evidence>
<keyword evidence="5" id="KW-0812">Transmembrane</keyword>
<evidence type="ECO:0000256" key="4">
    <source>
        <dbReference type="ARBA" id="ARBA00023172"/>
    </source>
</evidence>
<evidence type="ECO:0008006" key="8">
    <source>
        <dbReference type="Google" id="ProtNLM"/>
    </source>
</evidence>
<dbReference type="EMBL" id="MFJG01000026">
    <property type="protein sequence ID" value="OGG05863.1"/>
    <property type="molecule type" value="Genomic_DNA"/>
</dbReference>
<dbReference type="PANTHER" id="PTHR30563">
    <property type="entry name" value="DNA RECOMBINATION PROTEIN RMUC"/>
    <property type="match status" value="1"/>
</dbReference>
<evidence type="ECO:0000256" key="2">
    <source>
        <dbReference type="ARBA" id="ARBA00009840"/>
    </source>
</evidence>
<feature type="transmembrane region" description="Helical" evidence="5">
    <location>
        <begin position="6"/>
        <end position="21"/>
    </location>
</feature>
<keyword evidence="4" id="KW-0233">DNA recombination</keyword>
<keyword evidence="5" id="KW-0472">Membrane</keyword>
<evidence type="ECO:0000313" key="7">
    <source>
        <dbReference type="Proteomes" id="UP000178681"/>
    </source>
</evidence>